<dbReference type="InterPro" id="IPR036736">
    <property type="entry name" value="ACP-like_sf"/>
</dbReference>
<dbReference type="InterPro" id="IPR000873">
    <property type="entry name" value="AMP-dep_synth/lig_dom"/>
</dbReference>
<dbReference type="Proteomes" id="UP000077355">
    <property type="component" value="Unassembled WGS sequence"/>
</dbReference>
<dbReference type="PANTHER" id="PTHR45527:SF1">
    <property type="entry name" value="FATTY ACID SYNTHASE"/>
    <property type="match status" value="1"/>
</dbReference>
<evidence type="ECO:0000256" key="9">
    <source>
        <dbReference type="SAM" id="MobiDB-lite"/>
    </source>
</evidence>
<evidence type="ECO:0000313" key="11">
    <source>
        <dbReference type="EMBL" id="OAB42547.1"/>
    </source>
</evidence>
<dbReference type="Pfam" id="PF13193">
    <property type="entry name" value="AMP-binding_C"/>
    <property type="match status" value="3"/>
</dbReference>
<feature type="domain" description="Carrier" evidence="10">
    <location>
        <begin position="2685"/>
        <end position="2760"/>
    </location>
</feature>
<feature type="domain" description="Carrier" evidence="10">
    <location>
        <begin position="583"/>
        <end position="658"/>
    </location>
</feature>
<dbReference type="RefSeq" id="WP_068652153.1">
    <property type="nucleotide sequence ID" value="NZ_CP043611.1"/>
</dbReference>
<keyword evidence="7" id="KW-0045">Antibiotic biosynthesis</keyword>
<dbReference type="FunFam" id="3.40.50.12780:FF:000012">
    <property type="entry name" value="Non-ribosomal peptide synthetase"/>
    <property type="match status" value="3"/>
</dbReference>
<dbReference type="CDD" id="cd19531">
    <property type="entry name" value="LCL_NRPS-like"/>
    <property type="match status" value="3"/>
</dbReference>
<dbReference type="Pfam" id="PF00550">
    <property type="entry name" value="PP-binding"/>
    <property type="match status" value="4"/>
</dbReference>
<dbReference type="PROSITE" id="PS50075">
    <property type="entry name" value="CARRIER"/>
    <property type="match status" value="4"/>
</dbReference>
<dbReference type="FunFam" id="3.40.50.980:FF:000002">
    <property type="entry name" value="Enterobactin synthetase component F"/>
    <property type="match status" value="3"/>
</dbReference>
<dbReference type="Gene3D" id="3.30.559.10">
    <property type="entry name" value="Chloramphenicol acetyltransferase-like domain"/>
    <property type="match status" value="3"/>
</dbReference>
<protein>
    <submittedName>
        <fullName evidence="11">Non-ribosomal peptide synthetase</fullName>
    </submittedName>
</protein>
<dbReference type="Gene3D" id="3.40.50.12780">
    <property type="entry name" value="N-terminal domain of ligase-like"/>
    <property type="match status" value="1"/>
</dbReference>
<dbReference type="EMBL" id="LVJI01000035">
    <property type="protein sequence ID" value="OAB42547.1"/>
    <property type="molecule type" value="Genomic_DNA"/>
</dbReference>
<dbReference type="InterPro" id="IPR020806">
    <property type="entry name" value="PKS_PP-bd"/>
</dbReference>
<dbReference type="NCBIfam" id="NF003417">
    <property type="entry name" value="PRK04813.1"/>
    <property type="match status" value="4"/>
</dbReference>
<dbReference type="FunFam" id="2.30.38.10:FF:000001">
    <property type="entry name" value="Non-ribosomal peptide synthetase PvdI"/>
    <property type="match status" value="2"/>
</dbReference>
<dbReference type="Gene3D" id="2.30.38.10">
    <property type="entry name" value="Luciferase, Domain 3"/>
    <property type="match status" value="3"/>
</dbReference>
<reference evidence="11 12" key="1">
    <citation type="submission" date="2016-03" db="EMBL/GenBank/DDBJ databases">
        <title>Draft genome sequence of Paenibacillus antarcticus CECT 5836.</title>
        <authorList>
            <person name="Shin S.-K."/>
            <person name="Yi H."/>
        </authorList>
    </citation>
    <scope>NUCLEOTIDE SEQUENCE [LARGE SCALE GENOMIC DNA]</scope>
    <source>
        <strain evidence="11 12">CECT 5836</strain>
    </source>
</reference>
<organism evidence="11 12">
    <name type="scientific">Paenibacillus antarcticus</name>
    <dbReference type="NCBI Taxonomy" id="253703"/>
    <lineage>
        <taxon>Bacteria</taxon>
        <taxon>Bacillati</taxon>
        <taxon>Bacillota</taxon>
        <taxon>Bacilli</taxon>
        <taxon>Bacillales</taxon>
        <taxon>Paenibacillaceae</taxon>
        <taxon>Paenibacillus</taxon>
    </lineage>
</organism>
<evidence type="ECO:0000256" key="8">
    <source>
        <dbReference type="ARBA" id="ARBA00023268"/>
    </source>
</evidence>
<keyword evidence="6" id="KW-0677">Repeat</keyword>
<dbReference type="InterPro" id="IPR023213">
    <property type="entry name" value="CAT-like_dom_sf"/>
</dbReference>
<dbReference type="SUPFAM" id="SSF56801">
    <property type="entry name" value="Acetyl-CoA synthetase-like"/>
    <property type="match status" value="4"/>
</dbReference>
<dbReference type="GO" id="GO:0017000">
    <property type="term" value="P:antibiotic biosynthetic process"/>
    <property type="evidence" value="ECO:0007669"/>
    <property type="project" value="UniProtKB-KW"/>
</dbReference>
<dbReference type="GO" id="GO:0008610">
    <property type="term" value="P:lipid biosynthetic process"/>
    <property type="evidence" value="ECO:0007669"/>
    <property type="project" value="UniProtKB-ARBA"/>
</dbReference>
<keyword evidence="3" id="KW-0596">Phosphopantetheine</keyword>
<dbReference type="Gene3D" id="3.30.300.30">
    <property type="match status" value="4"/>
</dbReference>
<comment type="caution">
    <text evidence="11">The sequence shown here is derived from an EMBL/GenBank/DDBJ whole genome shotgun (WGS) entry which is preliminary data.</text>
</comment>
<dbReference type="CDD" id="cd12117">
    <property type="entry name" value="A_NRPS_Srf_like"/>
    <property type="match status" value="1"/>
</dbReference>
<dbReference type="GO" id="GO:0016874">
    <property type="term" value="F:ligase activity"/>
    <property type="evidence" value="ECO:0007669"/>
    <property type="project" value="UniProtKB-KW"/>
</dbReference>
<evidence type="ECO:0000256" key="1">
    <source>
        <dbReference type="ARBA" id="ARBA00001957"/>
    </source>
</evidence>
<dbReference type="GO" id="GO:0043041">
    <property type="term" value="P:amino acid activation for nonribosomal peptide biosynthetic process"/>
    <property type="evidence" value="ECO:0007669"/>
    <property type="project" value="TreeGrafter"/>
</dbReference>
<dbReference type="FunFam" id="3.40.50.980:FF:000001">
    <property type="entry name" value="Non-ribosomal peptide synthetase"/>
    <property type="match status" value="3"/>
</dbReference>
<evidence type="ECO:0000259" key="10">
    <source>
        <dbReference type="PROSITE" id="PS50075"/>
    </source>
</evidence>
<feature type="region of interest" description="Disordered" evidence="9">
    <location>
        <begin position="2666"/>
        <end position="2688"/>
    </location>
</feature>
<dbReference type="PANTHER" id="PTHR45527">
    <property type="entry name" value="NONRIBOSOMAL PEPTIDE SYNTHETASE"/>
    <property type="match status" value="1"/>
</dbReference>
<dbReference type="PROSITE" id="PS00455">
    <property type="entry name" value="AMP_BINDING"/>
    <property type="match status" value="4"/>
</dbReference>
<dbReference type="SMART" id="SM00823">
    <property type="entry name" value="PKS_PP"/>
    <property type="match status" value="4"/>
</dbReference>
<evidence type="ECO:0000256" key="3">
    <source>
        <dbReference type="ARBA" id="ARBA00022450"/>
    </source>
</evidence>
<dbReference type="InterPro" id="IPR010071">
    <property type="entry name" value="AA_adenyl_dom"/>
</dbReference>
<dbReference type="Gene3D" id="3.40.50.980">
    <property type="match status" value="6"/>
</dbReference>
<dbReference type="Pfam" id="PF00501">
    <property type="entry name" value="AMP-binding"/>
    <property type="match status" value="4"/>
</dbReference>
<accession>A0A168KW76</accession>
<dbReference type="InterPro" id="IPR020845">
    <property type="entry name" value="AMP-binding_CS"/>
</dbReference>
<dbReference type="GO" id="GO:0005829">
    <property type="term" value="C:cytosol"/>
    <property type="evidence" value="ECO:0007669"/>
    <property type="project" value="TreeGrafter"/>
</dbReference>
<gene>
    <name evidence="11" type="ORF">PBAT_19810</name>
</gene>
<dbReference type="CDD" id="cd05930">
    <property type="entry name" value="A_NRPS"/>
    <property type="match status" value="2"/>
</dbReference>
<dbReference type="NCBIfam" id="TIGR01733">
    <property type="entry name" value="AA-adenyl-dom"/>
    <property type="match status" value="3"/>
</dbReference>
<comment type="similarity">
    <text evidence="2">Belongs to the ATP-dependent AMP-binding enzyme family.</text>
</comment>
<sequence>MSVVHNLSEVLLESQRNGSGITFCEAGRERFMSYEQLHQTAQLVLGELQEREMGVKSYVVLQTEDNERFIVLFWACILGGMIPVPLTAGRTDEGRRKLLQVSKQLGEPYLLCEPDIWESVVAYCSKNEEHDAIEKLKNRMLYIEELMEAGVGLGRLGSIYDSTEEDVAVIQFTSGSTGDPKGVVLTHGNLLSNMRAIMAGSQSTEADSSLSWLPLTHDMGLIGFHLTPILGGMNQWQMPTSMFVLHPMKWMELTNKHRITCLSSPNFGYVHFLQHFKAEAALHWDLSSVRLIFNGAEPISAAHIRQFIAHMKNYGLSENCIFPVYGLAEASLAVTFPHVEERLNTLYLNRKSLNIDDEIQIISSDDPDYIEIVELGFPVLDCNVQVCNEKGQEISDGSIGLVHIKGSNVTRGYFNRPDVNEVTISPDGWLNTGDLGFMRDGRLYVTGRMKDIIFVNGQNVYPHDLEALVSEVNGAEIGKVAICAVQEDVSKQDEIAVFVQYRGKLGGFMPLRDQIQRLLNRRTGFQVKLIVPVRRIPKTSSGKIQRYVLADSMRCDEFATVLAELYLLEQTLVTEPTVEIIVPPTTDSEHKILSIWQKVLKRDRIGIDSHFLEHGGNSLRATYVAAQLQETFGIDISLGELFQHHTVRSLATFIDDMVEGSVRIKAQGPIEKVESREWYPASSAQRRLFILEEMNPGLLNYHLPQSITIDGKLDLDRFQQAWRVLVGRHASLRTSFVMEDDRVVQRIATDVEVPIAYADGSEWLDSGIQSRMKSFLQPYSLDKAPLFRIELITLEDERHLMLFDMHHLITDGTAMGILIGEFVALYEGKELLPMRLDYGDIVLWEEASKQDECKVKQQMYWRQLFDNGVPTVNIPMDYLRPLNPSYRGATEKVIVDAKLTTELELLAAQTGSTLYAVLVSIYYILLSKYTGADDVVIGTAAAGRTRSEMEGVVGLFVNMVPLRFQVDHTLPLSQCLKKMSGDLMASLGNQDVPYEEIVELTQAKREYGRNPMFDTVFTLQNMELPEFRATDVTFKPASMDTNTAKFDMSWECVSSDEGINISIEYAVDLYSSETVQQFARHYIALAREAVRYPDSPLIDLALLDTDERSMLMSNSQAQQTPYPRDIPLHRLFERQASRVPEHIAVVLEEESLTYAELNEAANALARWMINRGVTKTSRVALLLSRSCDMPIAILAVLKTGSAYVPIDPKYPAERIRFMLQDAGISTLIAGASTASLCRELLHDSNMSIDVIDMDARSGEWGKEDKHNLSIESTAQDLAYIMYTSGSTGIPKGILTTHRNVSRVVVDTDYIHLTDEDVFLQLSNYAFDGSTFDLYGSLLNGAKLVLVNEDDLLDIYQLIRLIRNNNVSVFFTTTALFNTLVDHGLEELSTLRHILFGGERASAPHVKRALRALGPGVLLHVYGPTESTVFATCYKVEELEQDGVVIPIGKPIAHSEAYVLDVSGHMVPALVPGELCIAGDGVASGYLNMQEMTDSKFIAHPFKAGELLYKTGDLVRRLPDGNLEFMDRMDTQVKLRGFRIELGEIESKLLECIGMREAVVVLKYRDSDPLLCAYVVAEESISIEQLRTELAAKLPMFMVPSAFVQLEKLPLTANGKLNKSALPEPDYTAQGIAAAYVAPATLTEEKVAGIWQQVLKVEVVGVCDHFFEHGGHSLKAATLVSEIYKQCQVRMPIKEIFQRPTVREQSAWIDGASKEAFDPILQAPMLASYPLSPSQQRIFLIEAMGDVGITYHIPLALRLTKQVQHSELAKGFKKLISLHEPLRTSFRLIGGEACQIVHEQVHFELQETKCEENGLEELFRTFVQPLDLMQAPLLDASLVSCESGEAYLFLNLHHIIADGISIGLIMEQLVQLVDGEHLEPPLVHYKDYAVWRTKQNVTKRLLESDRYWQDQLAAPLPLLDMPLDFPRGERQSFGGETVVFDIPAQLSNRLQELSDTIGVSLNSVLFASYAILLQNYTGQRDLVIGALTAGRTHPDTTNMVGMFNGFLPIRLVMEEVESFIQIAKDTHEQLLAAFEHQGTSFDRMIEAAQMSYEPSRNALFDTMLILHNQFQANPEVKGSTWGLQPTPISGNVTSKLDFKLDIYGQGSSGLRGELEFNTSLFRRETMERLAERLLSLLAQVVDHPVESSSSIRLISDMEEQILLREWNDTTNDYPQGCTIHGMFEKQVAKTPDAIAIRSREGALTYGELNERANRLALQLRNKGVEADSIVPIVAQRSFAMMIGIMGILKAGGAYLPIDPEFPEDRVHYILEDSGATLLCAECRWIERLSFEGEIVDLEGLDESLQLHPEVLKPVSNSQNLAYVIYTSGSTGKPKGVMIEHESVINRLNWMQSQYPIDPQDIILQKTPITFDVSVWELFWWSFVGASVYLLEPHGEKEPQIIMNVVDEESVTVMHFVPSMLSVFLQYTTESRRDKPLGDMRYVFTSGEALKPAHVKGFYQMISRGETNTSLINLYGPTEATVDVSAYDCANYSHGSVPIGAPIYNTRLYVVDEQLSLQPIGIPGELCIAGVGLARGYLNRGELTSEKFVTDPFFPGERMYRTGDRARWLPDGNIEYLGRFDHQVKIRGQRIECGEIEHALLQLETVSDAIVTTVKDRIGEVALCAYVVTTYTLDERELKNILKQSLPEYMVPSLFVFMSELPLSASGKTDRNRLPQPTYTDSVGGGEPRSDTERRLAALWKHILGVDRVSVDDHFFVLGGHSLRAAQLSGAVEQQLEVSFSLKDVFGAPVLEDMAALIDAASRKAVVHIQRTKQQATYPLSLAQNRMFVLHHVNPSGTTTYNLPLALRMIGELDVERMQLALQGLIERHEPLRTSFEWNDSVPVQRIHEHVTLIANITRVEDVDSVDEMKGFIEPFDLQQPPLLRASLITNGEQDHMLLLDMHHIVSDGISMSVLAGDFAVLYGGGTLTPLDIQYRDVAVWQQAWMSSDERYRQEQYWQETLSGTLPLLDLPTDRSRSSEQSFAGSKLIDTLPPSLMEEVESLAIASGMTPYHVMLACFHVLLYKMTGQEDIIVGTPIGGRFHPVTEPLVGMFVNTVAIRSKPSGELTFAVLAEAIKESVLGAMHNGMLPFEHCVTALDVPRDLSRNPIFDVMFVLQNMETPMMETDKLQWKTCSLEHAVSKLDMTFELAEREGRIDIAVEYATALFDKESIRRMISYYIRIVETVTRDKHIPMCQISLLTAEEEVNQITAFNETAIAYPSQRTVESYLEAQAEWIPHVTAVVDESAQISYGELNERANRLARALRKRGVKCEDTVAVMMERSIEMIIAIFGILKAGAAYVPISPQLPEDRIQYMLSDSGATIVLTRDIGMRNLLLGSEILDVADMLQQEQNGSALEKIHHSRNLAYVLYTSGSTGQPKGVMIEHHSVVNRIMWKQNNYSLDMNDVILQKTPITFDVSVWELFWWSFVGAKLCLLELGGEKDPGAIVNAIAKHAVTTMHFVPSMLHLFMDSPGIVDAGKELASLRTIFASGEALTVDHVERFRSNIGKPYHVALVNLYGPTEATVDVSYYDCMCEETLTSVPIGKPIDNISLYVVNDALQIQPVGIAGELCISGVGLARGYWRRPDLTKDRFVNNPFVSGEVMYRTGDLARWLPDGNIEYLGRLDHQVKIRGYRIECGEIEHTLTNHPSVKEAVVIKREGTAGSAPFLCAYVVMNESVTSIQLREHLAITLPDYMIPAVYMELPQMPLSPNGKVDRKALPTPDGMLDTGISYVEVSGDTERTIAVVWGELLGRSDIGANHNFFDVGGDSLLLIRVHQRLDELYPGVLKVTDLFNYPTIALLAEYIDSRGDKLRLWHWSGISLREDCSNEAYAAQWKGSFQLTLDTDLVQGLNKLAESQSVTVESVTLALYLLFWKQQANSNLILLPVATSKGRIAPVEIDFSTVKEFDEMLRAVVSSLNDAEVDYDVQQVKLERGSHEGFSVAPLYVDGSKNSIATGQELLQVFDIVLMIDSSKGTEVKGVINGLLEFNARRLKKEKVKEWAQGYVKLLRMAVHQFQQTATSGTDDNNRD</sequence>
<evidence type="ECO:0000256" key="7">
    <source>
        <dbReference type="ARBA" id="ARBA00023194"/>
    </source>
</evidence>
<dbReference type="SUPFAM" id="SSF47336">
    <property type="entry name" value="ACP-like"/>
    <property type="match status" value="4"/>
</dbReference>
<dbReference type="Gene3D" id="3.30.559.30">
    <property type="entry name" value="Nonribosomal peptide synthetase, condensation domain"/>
    <property type="match status" value="4"/>
</dbReference>
<dbReference type="InterPro" id="IPR045851">
    <property type="entry name" value="AMP-bd_C_sf"/>
</dbReference>
<proteinExistence type="inferred from homology"/>
<dbReference type="Pfam" id="PF00668">
    <property type="entry name" value="Condensation"/>
    <property type="match status" value="3"/>
</dbReference>
<evidence type="ECO:0000256" key="5">
    <source>
        <dbReference type="ARBA" id="ARBA00022598"/>
    </source>
</evidence>
<dbReference type="InterPro" id="IPR025110">
    <property type="entry name" value="AMP-bd_C"/>
</dbReference>
<keyword evidence="12" id="KW-1185">Reference proteome</keyword>
<evidence type="ECO:0000313" key="12">
    <source>
        <dbReference type="Proteomes" id="UP000077355"/>
    </source>
</evidence>
<dbReference type="InterPro" id="IPR001242">
    <property type="entry name" value="Condensation_dom"/>
</dbReference>
<dbReference type="SUPFAM" id="SSF52777">
    <property type="entry name" value="CoA-dependent acyltransferases"/>
    <property type="match status" value="6"/>
</dbReference>
<name>A0A168KW76_9BACL</name>
<dbReference type="InterPro" id="IPR009081">
    <property type="entry name" value="PP-bd_ACP"/>
</dbReference>
<evidence type="ECO:0000256" key="4">
    <source>
        <dbReference type="ARBA" id="ARBA00022553"/>
    </source>
</evidence>
<dbReference type="FunFam" id="1.10.1200.10:FF:000005">
    <property type="entry name" value="Nonribosomal peptide synthetase 1"/>
    <property type="match status" value="2"/>
</dbReference>
<dbReference type="FunFam" id="3.30.300.30:FF:000010">
    <property type="entry name" value="Enterobactin synthetase component F"/>
    <property type="match status" value="2"/>
</dbReference>
<keyword evidence="4" id="KW-0597">Phosphoprotein</keyword>
<dbReference type="OrthoDB" id="9765680at2"/>
<feature type="domain" description="Carrier" evidence="10">
    <location>
        <begin position="3732"/>
        <end position="3807"/>
    </location>
</feature>
<comment type="cofactor">
    <cofactor evidence="1">
        <name>pantetheine 4'-phosphate</name>
        <dbReference type="ChEBI" id="CHEBI:47942"/>
    </cofactor>
</comment>
<evidence type="ECO:0000256" key="2">
    <source>
        <dbReference type="ARBA" id="ARBA00006432"/>
    </source>
</evidence>
<keyword evidence="5" id="KW-0436">Ligase</keyword>
<keyword evidence="8" id="KW-0511">Multifunctional enzyme</keyword>
<dbReference type="GO" id="GO:0044550">
    <property type="term" value="P:secondary metabolite biosynthetic process"/>
    <property type="evidence" value="ECO:0007669"/>
    <property type="project" value="UniProtKB-ARBA"/>
</dbReference>
<dbReference type="Gene3D" id="1.10.1200.10">
    <property type="entry name" value="ACP-like"/>
    <property type="match status" value="4"/>
</dbReference>
<evidence type="ECO:0000256" key="6">
    <source>
        <dbReference type="ARBA" id="ARBA00022737"/>
    </source>
</evidence>
<dbReference type="InterPro" id="IPR042099">
    <property type="entry name" value="ANL_N_sf"/>
</dbReference>
<dbReference type="GO" id="GO:0031177">
    <property type="term" value="F:phosphopantetheine binding"/>
    <property type="evidence" value="ECO:0007669"/>
    <property type="project" value="InterPro"/>
</dbReference>
<feature type="domain" description="Carrier" evidence="10">
    <location>
        <begin position="1637"/>
        <end position="1712"/>
    </location>
</feature>